<dbReference type="RefSeq" id="WP_164191463.1">
    <property type="nucleotide sequence ID" value="NZ_JAAGMR010000247.1"/>
</dbReference>
<name>A0A7K3QWR9_9ACTN</name>
<keyword evidence="1" id="KW-0812">Transmembrane</keyword>
<evidence type="ECO:0000313" key="3">
    <source>
        <dbReference type="Proteomes" id="UP000470520"/>
    </source>
</evidence>
<evidence type="ECO:0000313" key="2">
    <source>
        <dbReference type="EMBL" id="NEB94352.1"/>
    </source>
</evidence>
<sequence>MLAVSCCSGTGTNRHVPSLVSVGLTPEGYPRDQQNHCPSARRIETILGSGKVEYILALLVCGVLLVHTVGIGQDYLRRRDTKVVASLSSNPGTPLLKISAATGLKQGSVASSLQRLAADGLVVTDSGTSPLTRSYRLAR</sequence>
<keyword evidence="1" id="KW-0472">Membrane</keyword>
<dbReference type="AlphaFoldDB" id="A0A7K3QWR9"/>
<gene>
    <name evidence="2" type="ORF">G3I21_22175</name>
</gene>
<accession>A0A7K3QWR9</accession>
<organism evidence="2 3">
    <name type="scientific">Streptomyces bauhiniae</name>
    <dbReference type="NCBI Taxonomy" id="2340725"/>
    <lineage>
        <taxon>Bacteria</taxon>
        <taxon>Bacillati</taxon>
        <taxon>Actinomycetota</taxon>
        <taxon>Actinomycetes</taxon>
        <taxon>Kitasatosporales</taxon>
        <taxon>Streptomycetaceae</taxon>
        <taxon>Streptomyces</taxon>
    </lineage>
</organism>
<dbReference type="EMBL" id="JAAGMR010000247">
    <property type="protein sequence ID" value="NEB94352.1"/>
    <property type="molecule type" value="Genomic_DNA"/>
</dbReference>
<keyword evidence="1" id="KW-1133">Transmembrane helix</keyword>
<protein>
    <submittedName>
        <fullName evidence="2">Winged helix-turn-helix domain-containing protein</fullName>
    </submittedName>
</protein>
<evidence type="ECO:0000256" key="1">
    <source>
        <dbReference type="SAM" id="Phobius"/>
    </source>
</evidence>
<dbReference type="Proteomes" id="UP000470520">
    <property type="component" value="Unassembled WGS sequence"/>
</dbReference>
<reference evidence="2 3" key="1">
    <citation type="submission" date="2020-01" db="EMBL/GenBank/DDBJ databases">
        <title>Insect and environment-associated Actinomycetes.</title>
        <authorList>
            <person name="Currrie C."/>
            <person name="Chevrette M."/>
            <person name="Carlson C."/>
            <person name="Stubbendieck R."/>
            <person name="Wendt-Pienkowski E."/>
        </authorList>
    </citation>
    <scope>NUCLEOTIDE SEQUENCE [LARGE SCALE GENOMIC DNA]</scope>
    <source>
        <strain evidence="2 3">SID7754</strain>
    </source>
</reference>
<proteinExistence type="predicted"/>
<comment type="caution">
    <text evidence="2">The sequence shown here is derived from an EMBL/GenBank/DDBJ whole genome shotgun (WGS) entry which is preliminary data.</text>
</comment>
<feature type="transmembrane region" description="Helical" evidence="1">
    <location>
        <begin position="54"/>
        <end position="72"/>
    </location>
</feature>
<dbReference type="Pfam" id="PF13412">
    <property type="entry name" value="HTH_24"/>
    <property type="match status" value="1"/>
</dbReference>